<dbReference type="Proteomes" id="UP001148737">
    <property type="component" value="Unassembled WGS sequence"/>
</dbReference>
<keyword evidence="2" id="KW-1185">Reference proteome</keyword>
<dbReference type="EMBL" id="JANAKD010000794">
    <property type="protein sequence ID" value="KAJ3488312.1"/>
    <property type="molecule type" value="Genomic_DNA"/>
</dbReference>
<organism evidence="1 2">
    <name type="scientific">Lecanicillium saksenae</name>
    <dbReference type="NCBI Taxonomy" id="468837"/>
    <lineage>
        <taxon>Eukaryota</taxon>
        <taxon>Fungi</taxon>
        <taxon>Dikarya</taxon>
        <taxon>Ascomycota</taxon>
        <taxon>Pezizomycotina</taxon>
        <taxon>Sordariomycetes</taxon>
        <taxon>Hypocreomycetidae</taxon>
        <taxon>Hypocreales</taxon>
        <taxon>Cordycipitaceae</taxon>
        <taxon>Lecanicillium</taxon>
    </lineage>
</organism>
<protein>
    <submittedName>
        <fullName evidence="1">Uncharacterized protein</fullName>
    </submittedName>
</protein>
<proteinExistence type="predicted"/>
<comment type="caution">
    <text evidence="1">The sequence shown here is derived from an EMBL/GenBank/DDBJ whole genome shotgun (WGS) entry which is preliminary data.</text>
</comment>
<gene>
    <name evidence="1" type="ORF">NLG97_g6219</name>
</gene>
<reference evidence="1" key="1">
    <citation type="submission" date="2022-07" db="EMBL/GenBank/DDBJ databases">
        <title>Genome Sequence of Lecanicillium saksenae.</title>
        <authorList>
            <person name="Buettner E."/>
        </authorList>
    </citation>
    <scope>NUCLEOTIDE SEQUENCE</scope>
    <source>
        <strain evidence="1">VT-O1</strain>
    </source>
</reference>
<accession>A0ACC1QSM7</accession>
<sequence>MPRQAEDKNLQSSAQKPPEHHRTPVSRLKVGEILQPVKLHNSECETSVSTSPSQDLYLFQDNVAGRSALVHDSNPGESHDDDGHKKRATTKSPGQASQGRHKSPSSGESHHIKIYQRRRSEASPEGAGSAAHRQHFHVSVATTNDSGHIGHHAYLAPSSI</sequence>
<name>A0ACC1QSM7_9HYPO</name>
<evidence type="ECO:0000313" key="1">
    <source>
        <dbReference type="EMBL" id="KAJ3488312.1"/>
    </source>
</evidence>
<evidence type="ECO:0000313" key="2">
    <source>
        <dbReference type="Proteomes" id="UP001148737"/>
    </source>
</evidence>